<evidence type="ECO:0000313" key="2">
    <source>
        <dbReference type="EMBL" id="KAJ8892896.1"/>
    </source>
</evidence>
<dbReference type="SUPFAM" id="SSF56672">
    <property type="entry name" value="DNA/RNA polymerases"/>
    <property type="match status" value="1"/>
</dbReference>
<name>A0ABQ9I992_9NEOP</name>
<dbReference type="EMBL" id="JARBHB010000002">
    <property type="protein sequence ID" value="KAJ8892896.1"/>
    <property type="molecule type" value="Genomic_DNA"/>
</dbReference>
<protein>
    <recommendedName>
        <fullName evidence="4">Reverse transcriptase domain-containing protein</fullName>
    </recommendedName>
</protein>
<comment type="caution">
    <text evidence="2">The sequence shown here is derived from an EMBL/GenBank/DDBJ whole genome shotgun (WGS) entry which is preliminary data.</text>
</comment>
<reference evidence="2 3" key="1">
    <citation type="submission" date="2023-02" db="EMBL/GenBank/DDBJ databases">
        <title>LHISI_Scaffold_Assembly.</title>
        <authorList>
            <person name="Stuart O.P."/>
            <person name="Cleave R."/>
            <person name="Magrath M.J.L."/>
            <person name="Mikheyev A.S."/>
        </authorList>
    </citation>
    <scope>NUCLEOTIDE SEQUENCE [LARGE SCALE GENOMIC DNA]</scope>
    <source>
        <strain evidence="2">Daus_M_001</strain>
        <tissue evidence="2">Leg muscle</tissue>
    </source>
</reference>
<dbReference type="Proteomes" id="UP001159363">
    <property type="component" value="Chromosome 2"/>
</dbReference>
<keyword evidence="3" id="KW-1185">Reference proteome</keyword>
<feature type="compositionally biased region" description="Low complexity" evidence="1">
    <location>
        <begin position="247"/>
        <end position="261"/>
    </location>
</feature>
<proteinExistence type="predicted"/>
<gene>
    <name evidence="2" type="ORF">PR048_005477</name>
</gene>
<dbReference type="InterPro" id="IPR043128">
    <property type="entry name" value="Rev_trsase/Diguanyl_cyclase"/>
</dbReference>
<organism evidence="2 3">
    <name type="scientific">Dryococelus australis</name>
    <dbReference type="NCBI Taxonomy" id="614101"/>
    <lineage>
        <taxon>Eukaryota</taxon>
        <taxon>Metazoa</taxon>
        <taxon>Ecdysozoa</taxon>
        <taxon>Arthropoda</taxon>
        <taxon>Hexapoda</taxon>
        <taxon>Insecta</taxon>
        <taxon>Pterygota</taxon>
        <taxon>Neoptera</taxon>
        <taxon>Polyneoptera</taxon>
        <taxon>Phasmatodea</taxon>
        <taxon>Verophasmatodea</taxon>
        <taxon>Anareolatae</taxon>
        <taxon>Phasmatidae</taxon>
        <taxon>Eurycanthinae</taxon>
        <taxon>Dryococelus</taxon>
    </lineage>
</organism>
<evidence type="ECO:0000256" key="1">
    <source>
        <dbReference type="SAM" id="MobiDB-lite"/>
    </source>
</evidence>
<feature type="compositionally biased region" description="Polar residues" evidence="1">
    <location>
        <begin position="181"/>
        <end position="202"/>
    </location>
</feature>
<evidence type="ECO:0008006" key="4">
    <source>
        <dbReference type="Google" id="ProtNLM"/>
    </source>
</evidence>
<feature type="region of interest" description="Disordered" evidence="1">
    <location>
        <begin position="220"/>
        <end position="263"/>
    </location>
</feature>
<feature type="region of interest" description="Disordered" evidence="1">
    <location>
        <begin position="179"/>
        <end position="207"/>
    </location>
</feature>
<sequence length="747" mass="83023">MVMGKLMVTGVMLFPGGDKVAYRAAEDEKKVPRLPPGRTLYAAQSVQPRCGAVASYGQTNDLRDRSMWHTSIQSELLSPWLQGDGVPETSVDYYISLCWLDAVRIPVTDTALSPPTLSGTGNMYYPVTAVWPQESRLGRFTRYGSKEVVMKKVKEMHIYPSPPAAAWWVVSKRQSFGDLRSGNTTTATSNPPSQLTPSSDSEPVTYMTLPSPYITAQLFGRQQRSRPSPHPPAKLSSPAISKQARTPTSPSSSNHHSSFPHDTQQVGWTSAVLSLPLPLTNNNTSPPCLIPTRQGLYPFQPPLLLIHHHNSDIHQTPKMKNRLSRHPFPSPHHPSKLIPHQTPNSQHLKLSFCLSCSKRSAAESKVIGYGSISRKPLPIANIFDPRYNKVPKRLDVRTTTLMKMRQEMKFAPSLSLFPGQLCVRTTPVFALTVILGATADSGVCSSLLKTASLWRHVAAPSSPTNTWYHSNSDESVRFLVTSGLNPASPLKNNCRPLPSGPCQELTYSAFRGNLVASLLPDTFSRRSEGLDITISHEIGRSGAVIVHGSPDVVARLLGCSGRCSEGSLVNGQCSLEDTCLLLQWSGVRIQHMLIIPNKHEKNWLESGRRPLSLLERDLRWSGRTLRKPTSHQQLLPCIQHAKIQYIFMYIDDICMYSKTLEEHVNHIWIVLDAIRKAGWTEKDVQYLELIIPEGNSRTYLKNIGPLYIFQHRIMCQAHSISVGTVLSQIINGNIFPIACASKMFMQT</sequence>
<accession>A0ABQ9I992</accession>
<dbReference type="Gene3D" id="3.30.70.270">
    <property type="match status" value="1"/>
</dbReference>
<evidence type="ECO:0000313" key="3">
    <source>
        <dbReference type="Proteomes" id="UP001159363"/>
    </source>
</evidence>
<dbReference type="InterPro" id="IPR043502">
    <property type="entry name" value="DNA/RNA_pol_sf"/>
</dbReference>